<dbReference type="GO" id="GO:0030490">
    <property type="term" value="P:maturation of SSU-rRNA"/>
    <property type="evidence" value="ECO:0007669"/>
    <property type="project" value="UniProtKB-UniRule"/>
</dbReference>
<proteinExistence type="inferred from homology"/>
<comment type="similarity">
    <text evidence="2">Belongs to the RbfA family.</text>
</comment>
<comment type="subcellular location">
    <subcellularLocation>
        <location evidence="2">Cytoplasm</location>
    </subcellularLocation>
</comment>
<dbReference type="PANTHER" id="PTHR33515">
    <property type="entry name" value="RIBOSOME-BINDING FACTOR A, CHLOROPLASTIC-RELATED"/>
    <property type="match status" value="1"/>
</dbReference>
<dbReference type="GO" id="GO:0043024">
    <property type="term" value="F:ribosomal small subunit binding"/>
    <property type="evidence" value="ECO:0007669"/>
    <property type="project" value="TreeGrafter"/>
</dbReference>
<dbReference type="Proteomes" id="UP000468650">
    <property type="component" value="Unassembled WGS sequence"/>
</dbReference>
<evidence type="ECO:0000313" key="4">
    <source>
        <dbReference type="Proteomes" id="UP000468650"/>
    </source>
</evidence>
<dbReference type="OrthoDB" id="9811910at2"/>
<dbReference type="RefSeq" id="WP_151668230.1">
    <property type="nucleotide sequence ID" value="NZ_WBVO01000012.1"/>
</dbReference>
<dbReference type="EMBL" id="WBVO01000012">
    <property type="protein sequence ID" value="KAB2807040.1"/>
    <property type="molecule type" value="Genomic_DNA"/>
</dbReference>
<dbReference type="HAMAP" id="MF_00003">
    <property type="entry name" value="RbfA"/>
    <property type="match status" value="1"/>
</dbReference>
<comment type="subunit">
    <text evidence="2">Monomer. Binds 30S ribosomal subunits, but not 50S ribosomal subunits or 70S ribosomes.</text>
</comment>
<keyword evidence="1 2" id="KW-0690">Ribosome biogenesis</keyword>
<dbReference type="NCBIfam" id="TIGR00082">
    <property type="entry name" value="rbfA"/>
    <property type="match status" value="1"/>
</dbReference>
<dbReference type="InterPro" id="IPR015946">
    <property type="entry name" value="KH_dom-like_a/b"/>
</dbReference>
<name>A0A6N6RDE5_9FLAO</name>
<dbReference type="AlphaFoldDB" id="A0A6N6RDE5"/>
<evidence type="ECO:0000256" key="1">
    <source>
        <dbReference type="ARBA" id="ARBA00022517"/>
    </source>
</evidence>
<dbReference type="GO" id="GO:0005829">
    <property type="term" value="C:cytosol"/>
    <property type="evidence" value="ECO:0007669"/>
    <property type="project" value="TreeGrafter"/>
</dbReference>
<gene>
    <name evidence="2 3" type="primary">rbfA</name>
    <name evidence="3" type="ORF">F8C67_12655</name>
</gene>
<dbReference type="SUPFAM" id="SSF89919">
    <property type="entry name" value="Ribosome-binding factor A, RbfA"/>
    <property type="match status" value="1"/>
</dbReference>
<dbReference type="Pfam" id="PF02033">
    <property type="entry name" value="RBFA"/>
    <property type="match status" value="1"/>
</dbReference>
<dbReference type="InterPro" id="IPR000238">
    <property type="entry name" value="RbfA"/>
</dbReference>
<sequence>MESTRQKKIARLLERDFGEIFQQLGKNHFPGALLSVTKVRVTPDLGIARVYISMFPVNDKETMIDWVRDNSASIRNDLAQRARHQLRIIPELEFYIDDTLDYQENIDKLLRGEGDNPIK</sequence>
<comment type="function">
    <text evidence="2">One of several proteins that assist in the late maturation steps of the functional core of the 30S ribosomal subunit. Associates with free 30S ribosomal subunits (but not with 30S subunits that are part of 70S ribosomes or polysomes). Required for efficient processing of 16S rRNA. May interact with the 5'-terminal helix region of 16S rRNA.</text>
</comment>
<organism evidence="3 4">
    <name type="scientific">Phaeocystidibacter luteus</name>
    <dbReference type="NCBI Taxonomy" id="911197"/>
    <lineage>
        <taxon>Bacteria</taxon>
        <taxon>Pseudomonadati</taxon>
        <taxon>Bacteroidota</taxon>
        <taxon>Flavobacteriia</taxon>
        <taxon>Flavobacteriales</taxon>
        <taxon>Phaeocystidibacteraceae</taxon>
        <taxon>Phaeocystidibacter</taxon>
    </lineage>
</organism>
<dbReference type="Gene3D" id="3.30.300.20">
    <property type="match status" value="1"/>
</dbReference>
<dbReference type="PANTHER" id="PTHR33515:SF1">
    <property type="entry name" value="RIBOSOME-BINDING FACTOR A, CHLOROPLASTIC-RELATED"/>
    <property type="match status" value="1"/>
</dbReference>
<comment type="caution">
    <text evidence="3">The sequence shown here is derived from an EMBL/GenBank/DDBJ whole genome shotgun (WGS) entry which is preliminary data.</text>
</comment>
<reference evidence="3 4" key="1">
    <citation type="submission" date="2019-09" db="EMBL/GenBank/DDBJ databases">
        <title>Genomes of family Cryomorphaceae.</title>
        <authorList>
            <person name="Bowman J.P."/>
        </authorList>
    </citation>
    <scope>NUCLEOTIDE SEQUENCE [LARGE SCALE GENOMIC DNA]</scope>
    <source>
        <strain evidence="3 4">LMG 25704</strain>
    </source>
</reference>
<keyword evidence="4" id="KW-1185">Reference proteome</keyword>
<evidence type="ECO:0000256" key="2">
    <source>
        <dbReference type="HAMAP-Rule" id="MF_00003"/>
    </source>
</evidence>
<evidence type="ECO:0000313" key="3">
    <source>
        <dbReference type="EMBL" id="KAB2807040.1"/>
    </source>
</evidence>
<dbReference type="InterPro" id="IPR023799">
    <property type="entry name" value="RbfA_dom_sf"/>
</dbReference>
<protein>
    <recommendedName>
        <fullName evidence="2">Ribosome-binding factor A</fullName>
    </recommendedName>
</protein>
<keyword evidence="2" id="KW-0963">Cytoplasm</keyword>
<accession>A0A6N6RDE5</accession>